<dbReference type="KEGG" id="teu:TEU_07465"/>
<dbReference type="AlphaFoldDB" id="A0A097QUM5"/>
<name>A0A097QUM5_9EURY</name>
<dbReference type="InterPro" id="IPR036598">
    <property type="entry name" value="GOLD_dom_sf"/>
</dbReference>
<protein>
    <submittedName>
        <fullName evidence="1">Uncharacterized protein</fullName>
    </submittedName>
</protein>
<accession>A0A097QUM5</accession>
<reference evidence="1 2" key="1">
    <citation type="journal article" date="2015" name="Int. J. Syst. Evol. Microbiol.">
        <title>Thermococcus eurythermalis sp. nov., a conditional piezophilic hyperthermophilic archaeon with a wide temperature range isolated from an oil-immersed chimney in the Guaymas Basin.</title>
        <authorList>
            <person name="Zhao W."/>
            <person name="Zeng X."/>
            <person name="Xiao X."/>
        </authorList>
    </citation>
    <scope>NUCLEOTIDE SEQUENCE [LARGE SCALE GENOMIC DNA]</scope>
    <source>
        <strain evidence="1 2">A501</strain>
    </source>
</reference>
<organism evidence="1 2">
    <name type="scientific">Thermococcus eurythermalis</name>
    <dbReference type="NCBI Taxonomy" id="1505907"/>
    <lineage>
        <taxon>Archaea</taxon>
        <taxon>Methanobacteriati</taxon>
        <taxon>Methanobacteriota</taxon>
        <taxon>Thermococci</taxon>
        <taxon>Thermococcales</taxon>
        <taxon>Thermococcaceae</taxon>
        <taxon>Thermococcus</taxon>
    </lineage>
</organism>
<evidence type="ECO:0000313" key="2">
    <source>
        <dbReference type="Proteomes" id="UP000029980"/>
    </source>
</evidence>
<dbReference type="Proteomes" id="UP000029980">
    <property type="component" value="Chromosome"/>
</dbReference>
<sequence>MEITHTSKVIMKLNIISGANSISYLAIIPASELEKWKEDSPDITYEFITHHAKSGTYTATLSPGTYYVLVGYADPIHETLAQGTEVIKAGYYVGIPIDMSNIVYAENVQATIDIREDLDITLGFLNENEFNVYQEGGTANFIAKYEKTESGTYSITNAPPGYKTILRPSFYYLILDNGYSWFTDKTVDYTVTADVVYPARIHLTIKVEETG</sequence>
<evidence type="ECO:0000313" key="1">
    <source>
        <dbReference type="EMBL" id="AIU70182.1"/>
    </source>
</evidence>
<dbReference type="SUPFAM" id="SSF101576">
    <property type="entry name" value="Supernatant protein factor (SPF), C-terminal domain"/>
    <property type="match status" value="1"/>
</dbReference>
<dbReference type="HOGENOM" id="CLU_090555_0_0_2"/>
<keyword evidence="2" id="KW-1185">Reference proteome</keyword>
<gene>
    <name evidence="1" type="ORF">TEU_07465</name>
</gene>
<dbReference type="EMBL" id="CP008887">
    <property type="protein sequence ID" value="AIU70182.1"/>
    <property type="molecule type" value="Genomic_DNA"/>
</dbReference>
<proteinExistence type="predicted"/>